<evidence type="ECO:0000313" key="1">
    <source>
        <dbReference type="EMBL" id="MBW31557.1"/>
    </source>
</evidence>
<dbReference type="AlphaFoldDB" id="A0A2M3ZSL0"/>
<protein>
    <submittedName>
        <fullName evidence="1">Putative secreted peptide</fullName>
    </submittedName>
</protein>
<proteinExistence type="predicted"/>
<name>A0A2M3ZSL0_9DIPT</name>
<accession>A0A2M3ZSL0</accession>
<organism evidence="1">
    <name type="scientific">Anopheles braziliensis</name>
    <dbReference type="NCBI Taxonomy" id="58242"/>
    <lineage>
        <taxon>Eukaryota</taxon>
        <taxon>Metazoa</taxon>
        <taxon>Ecdysozoa</taxon>
        <taxon>Arthropoda</taxon>
        <taxon>Hexapoda</taxon>
        <taxon>Insecta</taxon>
        <taxon>Pterygota</taxon>
        <taxon>Neoptera</taxon>
        <taxon>Endopterygota</taxon>
        <taxon>Diptera</taxon>
        <taxon>Nematocera</taxon>
        <taxon>Culicoidea</taxon>
        <taxon>Culicidae</taxon>
        <taxon>Anophelinae</taxon>
        <taxon>Anopheles</taxon>
    </lineage>
</organism>
<sequence length="75" mass="8749">MLLLLVSSSLPSWPSSPPSSLALRDFSSPACCVAGAYHSYPRLPRPRPRPHRRRPLFLPRHRHCFGRWLGIYRWQ</sequence>
<reference evidence="1" key="1">
    <citation type="submission" date="2018-01" db="EMBL/GenBank/DDBJ databases">
        <title>An insight into the sialome of Amazonian anophelines.</title>
        <authorList>
            <person name="Ribeiro J.M."/>
            <person name="Scarpassa V."/>
            <person name="Calvo E."/>
        </authorList>
    </citation>
    <scope>NUCLEOTIDE SEQUENCE</scope>
    <source>
        <tissue evidence="1">Salivary glands</tissue>
    </source>
</reference>
<dbReference type="EMBL" id="GGFM01010806">
    <property type="protein sequence ID" value="MBW31557.1"/>
    <property type="molecule type" value="Transcribed_RNA"/>
</dbReference>